<proteinExistence type="predicted"/>
<dbReference type="OrthoDB" id="9775547at2"/>
<organism evidence="1 2">
    <name type="scientific">Ruminococcus flavefaciens</name>
    <dbReference type="NCBI Taxonomy" id="1265"/>
    <lineage>
        <taxon>Bacteria</taxon>
        <taxon>Bacillati</taxon>
        <taxon>Bacillota</taxon>
        <taxon>Clostridia</taxon>
        <taxon>Eubacteriales</taxon>
        <taxon>Oscillospiraceae</taxon>
        <taxon>Ruminococcus</taxon>
    </lineage>
</organism>
<dbReference type="Gene3D" id="3.40.50.300">
    <property type="entry name" value="P-loop containing nucleotide triphosphate hydrolases"/>
    <property type="match status" value="1"/>
</dbReference>
<evidence type="ECO:0000313" key="1">
    <source>
        <dbReference type="EMBL" id="SEH61912.1"/>
    </source>
</evidence>
<name>A0A1H6JRI1_RUMFL</name>
<protein>
    <submittedName>
        <fullName evidence="1">AAA domain-containing protein</fullName>
    </submittedName>
</protein>
<dbReference type="Proteomes" id="UP000183190">
    <property type="component" value="Unassembled WGS sequence"/>
</dbReference>
<evidence type="ECO:0000313" key="2">
    <source>
        <dbReference type="Proteomes" id="UP000183190"/>
    </source>
</evidence>
<dbReference type="AlphaFoldDB" id="A0A1H6JRI1"/>
<dbReference type="SUPFAM" id="SSF52540">
    <property type="entry name" value="P-loop containing nucleoside triphosphate hydrolases"/>
    <property type="match status" value="1"/>
</dbReference>
<gene>
    <name evidence="1" type="ORF">SAMN02910265_01778</name>
</gene>
<dbReference type="Pfam" id="PF13481">
    <property type="entry name" value="AAA_25"/>
    <property type="match status" value="1"/>
</dbReference>
<dbReference type="InterPro" id="IPR027417">
    <property type="entry name" value="P-loop_NTPase"/>
</dbReference>
<accession>A0A1H6JRI1</accession>
<dbReference type="RefSeq" id="WP_074716550.1">
    <property type="nucleotide sequence ID" value="NZ_FNWV01000005.1"/>
</dbReference>
<sequence>MHFAERFFAVKIKGGIVIGNELTIYNSEYIMTTPLEKQEYIIYKMMYPGLYILAGAPKIGKSWLALDLCMSVANGEQFLKHDTNIGQVLYLSLEDNLLRLQNRIYELTDEPCENLNFAIEAQSIGNGLEEELEKSKQELPDLKVIVIDTLQKVRCNTDVNYGSDYKELSVLKALADKLKVAILVVHHTRKCYDSDPFNMVSGSTGIIGSVDGIMVMIEERRGSGKAKLHCAGRDIEHMELCLEFSGHKWNVVDDVPERQPDLFSFAIHDLMVDEKRFTGSATELCKLMYTHFGREYAPNWITRNLVQHTNELKTYGVLFTARRSHGARILDLIYDQSGDSKNGSLLWVEIADHAGTRSSENVYLPLFEAGDGKTEGDGICDSG</sequence>
<reference evidence="1 2" key="1">
    <citation type="submission" date="2016-10" db="EMBL/GenBank/DDBJ databases">
        <authorList>
            <person name="de Groot N.N."/>
        </authorList>
    </citation>
    <scope>NUCLEOTIDE SEQUENCE [LARGE SCALE GENOMIC DNA]</scope>
    <source>
        <strain evidence="1 2">YAD2003</strain>
    </source>
</reference>
<dbReference type="EMBL" id="FNWV01000005">
    <property type="protein sequence ID" value="SEH61912.1"/>
    <property type="molecule type" value="Genomic_DNA"/>
</dbReference>